<organism evidence="2 3">
    <name type="scientific">Rubritalea squalenifaciens DSM 18772</name>
    <dbReference type="NCBI Taxonomy" id="1123071"/>
    <lineage>
        <taxon>Bacteria</taxon>
        <taxon>Pseudomonadati</taxon>
        <taxon>Verrucomicrobiota</taxon>
        <taxon>Verrucomicrobiia</taxon>
        <taxon>Verrucomicrobiales</taxon>
        <taxon>Rubritaleaceae</taxon>
        <taxon>Rubritalea</taxon>
    </lineage>
</organism>
<evidence type="ECO:0000313" key="2">
    <source>
        <dbReference type="EMBL" id="SHJ66290.1"/>
    </source>
</evidence>
<dbReference type="InParanoid" id="A0A1M6L517"/>
<evidence type="ECO:0000256" key="1">
    <source>
        <dbReference type="SAM" id="MobiDB-lite"/>
    </source>
</evidence>
<gene>
    <name evidence="2" type="ORF">SAMN02745181_2294</name>
</gene>
<sequence length="206" mass="22898">MRQIIALTLVSVFAFLGIILIKEYRLGQIQDQKSSTNQSAAASPAASQPAAELTAPDPKPKPEEKPDDIPEAPPEEPVIEVTAKAPEAIIGTFAIDKALSQQSLVERNYGTDLDAEALITVWPLLLIDFDGKVFKIDDGTSERKQYFQPTEQSDKQLTIPLNLTGNEKPVPYVMTWDEKGFWLAYPVKKPGGEENFEARIRFKKIN</sequence>
<feature type="compositionally biased region" description="Low complexity" evidence="1">
    <location>
        <begin position="38"/>
        <end position="51"/>
    </location>
</feature>
<dbReference type="RefSeq" id="WP_143183896.1">
    <property type="nucleotide sequence ID" value="NZ_FQYR01000004.1"/>
</dbReference>
<accession>A0A1M6L517</accession>
<protein>
    <submittedName>
        <fullName evidence="2">Uncharacterized protein</fullName>
    </submittedName>
</protein>
<reference evidence="2 3" key="1">
    <citation type="submission" date="2016-11" db="EMBL/GenBank/DDBJ databases">
        <authorList>
            <person name="Jaros S."/>
            <person name="Januszkiewicz K."/>
            <person name="Wedrychowicz H."/>
        </authorList>
    </citation>
    <scope>NUCLEOTIDE SEQUENCE [LARGE SCALE GENOMIC DNA]</scope>
    <source>
        <strain evidence="2 3">DSM 18772</strain>
    </source>
</reference>
<keyword evidence="3" id="KW-1185">Reference proteome</keyword>
<evidence type="ECO:0000313" key="3">
    <source>
        <dbReference type="Proteomes" id="UP000184510"/>
    </source>
</evidence>
<name>A0A1M6L517_9BACT</name>
<dbReference type="EMBL" id="FQYR01000004">
    <property type="protein sequence ID" value="SHJ66290.1"/>
    <property type="molecule type" value="Genomic_DNA"/>
</dbReference>
<dbReference type="STRING" id="1123071.SAMN02745181_2294"/>
<dbReference type="Proteomes" id="UP000184510">
    <property type="component" value="Unassembled WGS sequence"/>
</dbReference>
<feature type="compositionally biased region" description="Basic and acidic residues" evidence="1">
    <location>
        <begin position="58"/>
        <end position="68"/>
    </location>
</feature>
<dbReference type="AlphaFoldDB" id="A0A1M6L517"/>
<proteinExistence type="predicted"/>
<feature type="region of interest" description="Disordered" evidence="1">
    <location>
        <begin position="35"/>
        <end position="74"/>
    </location>
</feature>